<dbReference type="Pfam" id="PF00060">
    <property type="entry name" value="Lig_chan"/>
    <property type="match status" value="1"/>
</dbReference>
<feature type="domain" description="Ionotropic glutamate receptor C-terminal" evidence="19">
    <location>
        <begin position="450"/>
        <end position="822"/>
    </location>
</feature>
<feature type="transmembrane region" description="Helical" evidence="18">
    <location>
        <begin position="849"/>
        <end position="871"/>
    </location>
</feature>
<evidence type="ECO:0000256" key="3">
    <source>
        <dbReference type="ARBA" id="ARBA00022692"/>
    </source>
</evidence>
<evidence type="ECO:0000256" key="10">
    <source>
        <dbReference type="ARBA" id="ARBA00023257"/>
    </source>
</evidence>
<dbReference type="InterPro" id="IPR001320">
    <property type="entry name" value="Iontro_rcpt_C"/>
</dbReference>
<dbReference type="SMART" id="SM00918">
    <property type="entry name" value="Lig_chan-Glu_bd"/>
    <property type="match status" value="1"/>
</dbReference>
<feature type="transmembrane region" description="Helical" evidence="18">
    <location>
        <begin position="657"/>
        <end position="679"/>
    </location>
</feature>
<keyword evidence="4 18" id="KW-1133">Transmembrane helix</keyword>
<dbReference type="InterPro" id="IPR001508">
    <property type="entry name" value="Iono_Glu_rcpt_met"/>
</dbReference>
<comment type="caution">
    <text evidence="21">The sequence shown here is derived from an EMBL/GenBank/DDBJ whole genome shotgun (WGS) entry which is preliminary data.</text>
</comment>
<evidence type="ECO:0000256" key="8">
    <source>
        <dbReference type="ARBA" id="ARBA00023170"/>
    </source>
</evidence>
<dbReference type="GO" id="GO:0015276">
    <property type="term" value="F:ligand-gated monoatomic ion channel activity"/>
    <property type="evidence" value="ECO:0007669"/>
    <property type="project" value="InterPro"/>
</dbReference>
<evidence type="ECO:0000256" key="15">
    <source>
        <dbReference type="PIRSR" id="PIRSR601508-2"/>
    </source>
</evidence>
<accession>A0AAE1CNC9</accession>
<dbReference type="FunFam" id="3.40.190.10:FF:000024">
    <property type="entry name" value="Glutamate receptor, ionotropic, delta 1"/>
    <property type="match status" value="1"/>
</dbReference>
<feature type="compositionally biased region" description="Polar residues" evidence="17">
    <location>
        <begin position="924"/>
        <end position="936"/>
    </location>
</feature>
<evidence type="ECO:0000256" key="4">
    <source>
        <dbReference type="ARBA" id="ARBA00022989"/>
    </source>
</evidence>
<dbReference type="PRINTS" id="PR00177">
    <property type="entry name" value="NMDARECEPTOR"/>
</dbReference>
<dbReference type="PANTHER" id="PTHR18966">
    <property type="entry name" value="IONOTROPIC GLUTAMATE RECEPTOR"/>
    <property type="match status" value="1"/>
</dbReference>
<evidence type="ECO:0000256" key="14">
    <source>
        <dbReference type="PIRSR" id="PIRSR601508-1"/>
    </source>
</evidence>
<evidence type="ECO:0000256" key="11">
    <source>
        <dbReference type="ARBA" id="ARBA00023286"/>
    </source>
</evidence>
<dbReference type="InterPro" id="IPR001828">
    <property type="entry name" value="ANF_lig-bd_rcpt"/>
</dbReference>
<keyword evidence="2" id="KW-1003">Cell membrane</keyword>
<keyword evidence="12" id="KW-0407">Ion channel</keyword>
<feature type="binding site" evidence="14">
    <location>
        <position position="543"/>
    </location>
    <ligand>
        <name>L-glutamate</name>
        <dbReference type="ChEBI" id="CHEBI:29985"/>
    </ligand>
</feature>
<dbReference type="GO" id="GO:0038023">
    <property type="term" value="F:signaling receptor activity"/>
    <property type="evidence" value="ECO:0007669"/>
    <property type="project" value="InterPro"/>
</dbReference>
<feature type="site" description="Crucial to convey clamshell closure to channel opening" evidence="15">
    <location>
        <position position="686"/>
    </location>
</feature>
<keyword evidence="6" id="KW-0406">Ion transport</keyword>
<evidence type="ECO:0000256" key="5">
    <source>
        <dbReference type="ARBA" id="ARBA00023018"/>
    </source>
</evidence>
<keyword evidence="7 18" id="KW-0472">Membrane</keyword>
<feature type="disulfide bond" evidence="16">
    <location>
        <begin position="771"/>
        <end position="826"/>
    </location>
</feature>
<feature type="binding site" evidence="14">
    <location>
        <position position="758"/>
    </location>
    <ligand>
        <name>L-glutamate</name>
        <dbReference type="ChEBI" id="CHEBI:29985"/>
    </ligand>
</feature>
<dbReference type="EMBL" id="JAWDGP010007412">
    <property type="protein sequence ID" value="KAK3719749.1"/>
    <property type="molecule type" value="Genomic_DNA"/>
</dbReference>
<keyword evidence="10" id="KW-0628">Postsynaptic cell membrane</keyword>
<dbReference type="SUPFAM" id="SSF53822">
    <property type="entry name" value="Periplasmic binding protein-like I"/>
    <property type="match status" value="1"/>
</dbReference>
<dbReference type="InterPro" id="IPR019594">
    <property type="entry name" value="Glu/Gly-bd"/>
</dbReference>
<keyword evidence="5" id="KW-0770">Synapse</keyword>
<evidence type="ECO:0000313" key="21">
    <source>
        <dbReference type="EMBL" id="KAK3719749.1"/>
    </source>
</evidence>
<comment type="subcellular location">
    <subcellularLocation>
        <location evidence="13">Postsynaptic cell membrane</location>
        <topology evidence="13">Multi-pass membrane protein</topology>
    </subcellularLocation>
</comment>
<dbReference type="InterPro" id="IPR015683">
    <property type="entry name" value="Ionotropic_Glu_rcpt"/>
</dbReference>
<feature type="binding site" evidence="14">
    <location>
        <position position="538"/>
    </location>
    <ligand>
        <name>L-glutamate</name>
        <dbReference type="ChEBI" id="CHEBI:29985"/>
    </ligand>
</feature>
<evidence type="ECO:0000256" key="7">
    <source>
        <dbReference type="ARBA" id="ARBA00023136"/>
    </source>
</evidence>
<evidence type="ECO:0000259" key="20">
    <source>
        <dbReference type="SMART" id="SM00918"/>
    </source>
</evidence>
<evidence type="ECO:0008006" key="23">
    <source>
        <dbReference type="Google" id="ProtNLM"/>
    </source>
</evidence>
<dbReference type="Gene3D" id="3.40.190.10">
    <property type="entry name" value="Periplasmic binding protein-like II"/>
    <property type="match status" value="2"/>
</dbReference>
<evidence type="ECO:0000313" key="22">
    <source>
        <dbReference type="Proteomes" id="UP001283361"/>
    </source>
</evidence>
<evidence type="ECO:0000256" key="17">
    <source>
        <dbReference type="SAM" id="MobiDB-lite"/>
    </source>
</evidence>
<evidence type="ECO:0000256" key="16">
    <source>
        <dbReference type="PIRSR" id="PIRSR601508-3"/>
    </source>
</evidence>
<evidence type="ECO:0000256" key="18">
    <source>
        <dbReference type="SAM" id="Phobius"/>
    </source>
</evidence>
<dbReference type="Gene3D" id="1.10.287.70">
    <property type="match status" value="1"/>
</dbReference>
<keyword evidence="3 18" id="KW-0812">Transmembrane</keyword>
<dbReference type="SUPFAM" id="SSF53850">
    <property type="entry name" value="Periplasmic binding protein-like II"/>
    <property type="match status" value="1"/>
</dbReference>
<keyword evidence="8" id="KW-0675">Receptor</keyword>
<evidence type="ECO:0000256" key="6">
    <source>
        <dbReference type="ARBA" id="ARBA00023065"/>
    </source>
</evidence>
<feature type="binding site" evidence="14">
    <location>
        <position position="707"/>
    </location>
    <ligand>
        <name>L-glutamate</name>
        <dbReference type="ChEBI" id="CHEBI:29985"/>
    </ligand>
</feature>
<name>A0AAE1CNC9_9GAST</name>
<feature type="transmembrane region" description="Helical" evidence="18">
    <location>
        <begin position="582"/>
        <end position="601"/>
    </location>
</feature>
<feature type="region of interest" description="Disordered" evidence="17">
    <location>
        <begin position="883"/>
        <end position="945"/>
    </location>
</feature>
<dbReference type="Gene3D" id="3.40.50.2300">
    <property type="match status" value="2"/>
</dbReference>
<evidence type="ECO:0000256" key="12">
    <source>
        <dbReference type="ARBA" id="ARBA00023303"/>
    </source>
</evidence>
<dbReference type="FunFam" id="1.10.287.70:FF:000010">
    <property type="entry name" value="Putative glutamate receptor ionotropic kainate 1"/>
    <property type="match status" value="1"/>
</dbReference>
<organism evidence="21 22">
    <name type="scientific">Elysia crispata</name>
    <name type="common">lettuce slug</name>
    <dbReference type="NCBI Taxonomy" id="231223"/>
    <lineage>
        <taxon>Eukaryota</taxon>
        <taxon>Metazoa</taxon>
        <taxon>Spiralia</taxon>
        <taxon>Lophotrochozoa</taxon>
        <taxon>Mollusca</taxon>
        <taxon>Gastropoda</taxon>
        <taxon>Heterobranchia</taxon>
        <taxon>Euthyneura</taxon>
        <taxon>Panpulmonata</taxon>
        <taxon>Sacoglossa</taxon>
        <taxon>Placobranchoidea</taxon>
        <taxon>Plakobranchidae</taxon>
        <taxon>Elysia</taxon>
    </lineage>
</organism>
<feature type="binding site" evidence="14">
    <location>
        <position position="708"/>
    </location>
    <ligand>
        <name>L-glutamate</name>
        <dbReference type="ChEBI" id="CHEBI:29985"/>
    </ligand>
</feature>
<dbReference type="Pfam" id="PF01094">
    <property type="entry name" value="ANF_receptor"/>
    <property type="match status" value="1"/>
</dbReference>
<protein>
    <recommendedName>
        <fullName evidence="23">Glutamate receptor</fullName>
    </recommendedName>
</protein>
<dbReference type="FunFam" id="3.40.190.10:FF:000087">
    <property type="entry name" value="glutamate receptor 4 isoform X2"/>
    <property type="match status" value="1"/>
</dbReference>
<dbReference type="Pfam" id="PF10613">
    <property type="entry name" value="Lig_chan-Glu_bd"/>
    <property type="match status" value="1"/>
</dbReference>
<keyword evidence="9" id="KW-0325">Glycoprotein</keyword>
<feature type="domain" description="Ionotropic glutamate receptor L-glutamate and glycine-binding" evidence="20">
    <location>
        <begin position="460"/>
        <end position="527"/>
    </location>
</feature>
<reference evidence="21" key="1">
    <citation type="journal article" date="2023" name="G3 (Bethesda)">
        <title>A reference genome for the long-term kleptoplast-retaining sea slug Elysia crispata morphotype clarki.</title>
        <authorList>
            <person name="Eastman K.E."/>
            <person name="Pendleton A.L."/>
            <person name="Shaikh M.A."/>
            <person name="Suttiyut T."/>
            <person name="Ogas R."/>
            <person name="Tomko P."/>
            <person name="Gavelis G."/>
            <person name="Widhalm J.R."/>
            <person name="Wisecaver J.H."/>
        </authorList>
    </citation>
    <scope>NUCLEOTIDE SEQUENCE</scope>
    <source>
        <strain evidence="21">ECLA1</strain>
    </source>
</reference>
<evidence type="ECO:0000256" key="2">
    <source>
        <dbReference type="ARBA" id="ARBA00022475"/>
    </source>
</evidence>
<feature type="binding site" evidence="14">
    <location>
        <position position="536"/>
    </location>
    <ligand>
        <name>L-glutamate</name>
        <dbReference type="ChEBI" id="CHEBI:29985"/>
    </ligand>
</feature>
<keyword evidence="16" id="KW-1015">Disulfide bond</keyword>
<gene>
    <name evidence="21" type="ORF">RRG08_040052</name>
</gene>
<keyword evidence="1" id="KW-0813">Transport</keyword>
<keyword evidence="11" id="KW-1071">Ligand-gated ion channel</keyword>
<keyword evidence="22" id="KW-1185">Reference proteome</keyword>
<dbReference type="SMART" id="SM00079">
    <property type="entry name" value="PBPe"/>
    <property type="match status" value="1"/>
</dbReference>
<dbReference type="Proteomes" id="UP001283361">
    <property type="component" value="Unassembled WGS sequence"/>
</dbReference>
<evidence type="ECO:0000256" key="13">
    <source>
        <dbReference type="ARBA" id="ARBA00034104"/>
    </source>
</evidence>
<dbReference type="InterPro" id="IPR028082">
    <property type="entry name" value="Peripla_BP_I"/>
</dbReference>
<evidence type="ECO:0000259" key="19">
    <source>
        <dbReference type="SMART" id="SM00079"/>
    </source>
</evidence>
<sequence length="945" mass="107242">MLIQKFVSYLNNSASSWKAAWMILISIVGNAKATERPVGLIIQDDMQVEERIYEQAFDFAALVMNNNLLNERSRPKLDRTLLFPVIKNKTHLTDNYKLGGAICTMVNQQVQVILGTSHTTSFNTIQSYSQALQIPYVLATPPRPPGPEGYHYDVSICPPYVEAVMKVVAGLTAWSDKIFYVYDSDDGLWRLQRMYHYFQNKGITVRALDAFRIRDKTRAYSVLRDLDVKGYTSTGSNKTIVIDMSSVEAYRLVLEQIVDVGMNRQNYHYILAGAHAMDLDLDRDFFSQFLYGGVEITGFRVVDNETNTYKKWEQVWRQHMKQFPNLFPLKTGSALMIDSVRAVHEALMSDIPLSTHGRPGFGQMQRTCDTDSPQPSQLGSKIINALNKVRFHGLSGPIALKEGRRSQFKVDVHKLVFKKHMRKIDTWTSNELATDRYKSQENKDPVKNKTQRVTTVIEPPFVMEVENMNGEPPVSGRKNLEGYCIDLLDALARTEDFEYDITVTNEGYGDYNKSSGLWNGLVGQLTREEKDIAVAPLTITKDRERVVDFSKPFMDTGISIMIKKPDKTKPGVFSFMDPLDTYVWLCIAMGFLAVSFVLYFVGRFSPYEWNVEEDSAEKTATTIFSISNTLWFSLGALMQQGSDISPRSFSGRVVGSAWWFFTLIIISSYTANLAAFLTIEKLVVSIRSADDLINNPKISYGTKRSGSSWEFFEKSTVTTFMLMREEMQQRADDVLVDEYSEGVDRVRESKGSYAFLLESAMNQYYGQQEPCDTMMVGDKLDNKGYGIATYLNHPLRHNINIGVLTLKEKGELIKLTQKWWYDKGQCGDVSHSKESTGGQAALTLSNVSGIFHILIGGLVLAMMTASLEYMVQRKLRNRKRLLEEKRKSYTMPDPPPPPRRKCFSSDLDRPAGSGPGWENGYTYEPSTEMEQQNLMSAESEDTKLE</sequence>
<evidence type="ECO:0000256" key="9">
    <source>
        <dbReference type="ARBA" id="ARBA00023180"/>
    </source>
</evidence>
<dbReference type="AlphaFoldDB" id="A0AAE1CNC9"/>
<evidence type="ECO:0000256" key="1">
    <source>
        <dbReference type="ARBA" id="ARBA00022448"/>
    </source>
</evidence>
<dbReference type="GO" id="GO:0045211">
    <property type="term" value="C:postsynaptic membrane"/>
    <property type="evidence" value="ECO:0007669"/>
    <property type="project" value="UniProtKB-SubCell"/>
</dbReference>
<proteinExistence type="predicted"/>
<dbReference type="SUPFAM" id="SSF81324">
    <property type="entry name" value="Voltage-gated potassium channels"/>
    <property type="match status" value="1"/>
</dbReference>